<evidence type="ECO:0000259" key="8">
    <source>
        <dbReference type="PROSITE" id="PS50275"/>
    </source>
</evidence>
<gene>
    <name evidence="9" type="ORF">BEMITA_LOCUS13510</name>
</gene>
<keyword evidence="10" id="KW-1185">Reference proteome</keyword>
<dbReference type="GO" id="GO:0004438">
    <property type="term" value="F:phosphatidylinositol-3-phosphate phosphatase activity"/>
    <property type="evidence" value="ECO:0007669"/>
    <property type="project" value="UniProtKB-EC"/>
</dbReference>
<name>A0A9P0F782_BEMTA</name>
<dbReference type="InterPro" id="IPR002013">
    <property type="entry name" value="SAC_dom"/>
</dbReference>
<dbReference type="PANTHER" id="PTHR45662:SF2">
    <property type="entry name" value="PHOSPHATIDYLINOSITOL-3-PHOSPHATASE SAC1"/>
    <property type="match status" value="1"/>
</dbReference>
<keyword evidence="7" id="KW-1133">Transmembrane helix</keyword>
<proteinExistence type="predicted"/>
<evidence type="ECO:0000256" key="5">
    <source>
        <dbReference type="ARBA" id="ARBA00041396"/>
    </source>
</evidence>
<dbReference type="Proteomes" id="UP001152759">
    <property type="component" value="Chromosome 9"/>
</dbReference>
<evidence type="ECO:0000313" key="9">
    <source>
        <dbReference type="EMBL" id="CAH0395313.1"/>
    </source>
</evidence>
<evidence type="ECO:0000256" key="4">
    <source>
        <dbReference type="ARBA" id="ARBA00040795"/>
    </source>
</evidence>
<dbReference type="KEGG" id="btab:109032983"/>
<organism evidence="9 10">
    <name type="scientific">Bemisia tabaci</name>
    <name type="common">Sweetpotato whitefly</name>
    <name type="synonym">Aleurodes tabaci</name>
    <dbReference type="NCBI Taxonomy" id="7038"/>
    <lineage>
        <taxon>Eukaryota</taxon>
        <taxon>Metazoa</taxon>
        <taxon>Ecdysozoa</taxon>
        <taxon>Arthropoda</taxon>
        <taxon>Hexapoda</taxon>
        <taxon>Insecta</taxon>
        <taxon>Pterygota</taxon>
        <taxon>Neoptera</taxon>
        <taxon>Paraneoptera</taxon>
        <taxon>Hemiptera</taxon>
        <taxon>Sternorrhyncha</taxon>
        <taxon>Aleyrodoidea</taxon>
        <taxon>Aleyrodidae</taxon>
        <taxon>Aleyrodinae</taxon>
        <taxon>Bemisia</taxon>
    </lineage>
</organism>
<dbReference type="EC" id="3.1.3.64" evidence="1"/>
<dbReference type="GO" id="GO:0046856">
    <property type="term" value="P:phosphatidylinositol dephosphorylation"/>
    <property type="evidence" value="ECO:0007669"/>
    <property type="project" value="TreeGrafter"/>
</dbReference>
<keyword evidence="7" id="KW-0472">Membrane</keyword>
<feature type="transmembrane region" description="Helical" evidence="7">
    <location>
        <begin position="537"/>
        <end position="556"/>
    </location>
</feature>
<protein>
    <recommendedName>
        <fullName evidence="4">Phosphatidylinositol-3-phosphatase SAC1</fullName>
        <ecNumber evidence="1">3.1.3.64</ecNumber>
    </recommendedName>
    <alternativeName>
        <fullName evidence="6">Phosphatidylinositol-4-phosphate phosphatase</fullName>
    </alternativeName>
    <alternativeName>
        <fullName evidence="5">Suppressor of actin mutations 1-like protein</fullName>
    </alternativeName>
</protein>
<dbReference type="GO" id="GO:0005783">
    <property type="term" value="C:endoplasmic reticulum"/>
    <property type="evidence" value="ECO:0007669"/>
    <property type="project" value="TreeGrafter"/>
</dbReference>
<dbReference type="AlphaFoldDB" id="A0A9P0F782"/>
<comment type="catalytic activity">
    <reaction evidence="2">
        <text>a 1,2-diacyl-sn-glycero-3-phospho-(1D-myo-inositol-3-phosphate) + H2O = a 1,2-diacyl-sn-glycero-3-phospho-(1D-myo-inositol) + phosphate</text>
        <dbReference type="Rhea" id="RHEA:12316"/>
        <dbReference type="ChEBI" id="CHEBI:15377"/>
        <dbReference type="ChEBI" id="CHEBI:43474"/>
        <dbReference type="ChEBI" id="CHEBI:57880"/>
        <dbReference type="ChEBI" id="CHEBI:58088"/>
        <dbReference type="EC" id="3.1.3.64"/>
    </reaction>
    <physiologicalReaction direction="left-to-right" evidence="2">
        <dbReference type="Rhea" id="RHEA:12317"/>
    </physiologicalReaction>
</comment>
<feature type="domain" description="SAC" evidence="8">
    <location>
        <begin position="135"/>
        <end position="464"/>
    </location>
</feature>
<keyword evidence="7" id="KW-0812">Transmembrane</keyword>
<dbReference type="PROSITE" id="PS50275">
    <property type="entry name" value="SAC"/>
    <property type="match status" value="1"/>
</dbReference>
<evidence type="ECO:0000256" key="7">
    <source>
        <dbReference type="SAM" id="Phobius"/>
    </source>
</evidence>
<evidence type="ECO:0000256" key="2">
    <source>
        <dbReference type="ARBA" id="ARBA00036631"/>
    </source>
</evidence>
<feature type="transmembrane region" description="Helical" evidence="7">
    <location>
        <begin position="568"/>
        <end position="588"/>
    </location>
</feature>
<dbReference type="Pfam" id="PF02383">
    <property type="entry name" value="Syja_N"/>
    <property type="match status" value="1"/>
</dbReference>
<evidence type="ECO:0000256" key="1">
    <source>
        <dbReference type="ARBA" id="ARBA00013038"/>
    </source>
</evidence>
<evidence type="ECO:0000256" key="6">
    <source>
        <dbReference type="ARBA" id="ARBA00041911"/>
    </source>
</evidence>
<sequence length="607" mass="69773">MLGKFTMVSNTGSHDVYSDLYLVTTSEMFYLESPGANKVLSINRASQEMKIMRRDDFMSEVAESGIRKKIFGMMGICKLLAGPYLVVVTDAIEVGVINQQAIWQIVSTELILFPRSLLHLNEKQTRLNEIYVSMIENVLNTPHLYFSYSYDITHTMQSLHLMSHEISKQTMWSIANTKFLWNEHLLSNFCDVPAYHSFCLPVIQGFVSIKSCTLNGVSFKWSIVSRRATGRAGTRLFTRGVDEQGNVANFVETEQIVESNGDRSSFVQIRGSIPLFWQQYPNLKYKSPPKLIPNENQLSACTKHFEELIKNYYRQVIVNLIDHRGSEGELEKAYKDIITVLDNNLVRYESFDFHHECRKMRWDRLSILINRLGHEQDEFDVFLLRRDGGQVILQDGAFRTNCIDCLDRTNVVQSMLARRSLTNVLQRLNILKSGQSVESQAAFESLFKNVWADHADIISIQYSGTGALKTDFTRTGKRTRQGALRDGINSMTRYYKNNFKDGFRQDAIDLFHGRYIVDEGEEVTHPSPLSQQKGWKYYTYPSILVIAFAMFLANVITPNEYTTSTLLYLLFWGSMVGLTLTTIFYNGYEYVDAPKLRPLNLKKLHPL</sequence>
<dbReference type="PANTHER" id="PTHR45662">
    <property type="entry name" value="PHOSPHATIDYLINOSITIDE PHOSPHATASE SAC1"/>
    <property type="match status" value="1"/>
</dbReference>
<reference evidence="9" key="1">
    <citation type="submission" date="2021-12" db="EMBL/GenBank/DDBJ databases">
        <authorList>
            <person name="King R."/>
        </authorList>
    </citation>
    <scope>NUCLEOTIDE SEQUENCE</scope>
</reference>
<evidence type="ECO:0000313" key="10">
    <source>
        <dbReference type="Proteomes" id="UP001152759"/>
    </source>
</evidence>
<dbReference type="EMBL" id="OU963870">
    <property type="protein sequence ID" value="CAH0395313.1"/>
    <property type="molecule type" value="Genomic_DNA"/>
</dbReference>
<accession>A0A9P0F782</accession>
<evidence type="ECO:0000256" key="3">
    <source>
        <dbReference type="ARBA" id="ARBA00036807"/>
    </source>
</evidence>
<comment type="catalytic activity">
    <reaction evidence="3">
        <text>a 1,2-diacyl-sn-glycero-3-phospho-(1D-myo-inositol 4-phosphate) + H2O = a 1,2-diacyl-sn-glycero-3-phospho-(1D-myo-inositol) + phosphate</text>
        <dbReference type="Rhea" id="RHEA:55652"/>
        <dbReference type="ChEBI" id="CHEBI:15377"/>
        <dbReference type="ChEBI" id="CHEBI:43474"/>
        <dbReference type="ChEBI" id="CHEBI:57880"/>
        <dbReference type="ChEBI" id="CHEBI:58178"/>
    </reaction>
    <physiologicalReaction direction="left-to-right" evidence="3">
        <dbReference type="Rhea" id="RHEA:55653"/>
    </physiologicalReaction>
</comment>
<dbReference type="GO" id="GO:0043812">
    <property type="term" value="F:phosphatidylinositol-4-phosphate phosphatase activity"/>
    <property type="evidence" value="ECO:0007669"/>
    <property type="project" value="TreeGrafter"/>
</dbReference>
<dbReference type="OrthoDB" id="405996at2759"/>